<comment type="caution">
    <text evidence="1">The sequence shown here is derived from an EMBL/GenBank/DDBJ whole genome shotgun (WGS) entry which is preliminary data.</text>
</comment>
<evidence type="ECO:0000313" key="2">
    <source>
        <dbReference type="Proteomes" id="UP001229421"/>
    </source>
</evidence>
<accession>A0AAD8JXI8</accession>
<gene>
    <name evidence="1" type="ORF">QVD17_32503</name>
</gene>
<proteinExistence type="predicted"/>
<name>A0AAD8JXI8_TARER</name>
<reference evidence="1" key="1">
    <citation type="journal article" date="2023" name="bioRxiv">
        <title>Improved chromosome-level genome assembly for marigold (Tagetes erecta).</title>
        <authorList>
            <person name="Jiang F."/>
            <person name="Yuan L."/>
            <person name="Wang S."/>
            <person name="Wang H."/>
            <person name="Xu D."/>
            <person name="Wang A."/>
            <person name="Fan W."/>
        </authorList>
    </citation>
    <scope>NUCLEOTIDE SEQUENCE</scope>
    <source>
        <strain evidence="1">WSJ</strain>
        <tissue evidence="1">Leaf</tissue>
    </source>
</reference>
<sequence>MVLYYLKPYALNLVMNFKVVWKYELCSSCFGHVLFCSYVLAWDVSLHQSQSQSQQNPVFGLHSCLNRGV</sequence>
<keyword evidence="2" id="KW-1185">Reference proteome</keyword>
<evidence type="ECO:0000313" key="1">
    <source>
        <dbReference type="EMBL" id="KAK1411778.1"/>
    </source>
</evidence>
<organism evidence="1 2">
    <name type="scientific">Tagetes erecta</name>
    <name type="common">African marigold</name>
    <dbReference type="NCBI Taxonomy" id="13708"/>
    <lineage>
        <taxon>Eukaryota</taxon>
        <taxon>Viridiplantae</taxon>
        <taxon>Streptophyta</taxon>
        <taxon>Embryophyta</taxon>
        <taxon>Tracheophyta</taxon>
        <taxon>Spermatophyta</taxon>
        <taxon>Magnoliopsida</taxon>
        <taxon>eudicotyledons</taxon>
        <taxon>Gunneridae</taxon>
        <taxon>Pentapetalae</taxon>
        <taxon>asterids</taxon>
        <taxon>campanulids</taxon>
        <taxon>Asterales</taxon>
        <taxon>Asteraceae</taxon>
        <taxon>Asteroideae</taxon>
        <taxon>Heliantheae alliance</taxon>
        <taxon>Tageteae</taxon>
        <taxon>Tagetes</taxon>
    </lineage>
</organism>
<protein>
    <submittedName>
        <fullName evidence="1">Uncharacterized protein</fullName>
    </submittedName>
</protein>
<dbReference type="Proteomes" id="UP001229421">
    <property type="component" value="Unassembled WGS sequence"/>
</dbReference>
<dbReference type="AlphaFoldDB" id="A0AAD8JXI8"/>
<dbReference type="EMBL" id="JAUHHV010000009">
    <property type="protein sequence ID" value="KAK1411778.1"/>
    <property type="molecule type" value="Genomic_DNA"/>
</dbReference>